<evidence type="ECO:0000313" key="9">
    <source>
        <dbReference type="Proteomes" id="UP001595840"/>
    </source>
</evidence>
<dbReference type="InterPro" id="IPR025943">
    <property type="entry name" value="Sigma_54_int_dom_ATP-bd_2"/>
</dbReference>
<dbReference type="InterPro" id="IPR058031">
    <property type="entry name" value="AAA_lid_NorR"/>
</dbReference>
<dbReference type="Gene3D" id="1.10.8.60">
    <property type="match status" value="1"/>
</dbReference>
<dbReference type="Pfam" id="PF25601">
    <property type="entry name" value="AAA_lid_14"/>
    <property type="match status" value="1"/>
</dbReference>
<sequence>MNNTSILVVDDDQDILTAARLLLKRQVGKVITTDRPAQIPDLLATHQFDAILLDMNFSPGESSGKQGFIWLKKILALDPNAVVIMITAHGDINTAVQAVKDGATDFIAKPWQNEKVIATLSAAVRLHQSLSEASQYKQSHRALVQAQQTHDQMLGQSAGMTRLRSLINRVAPTDANVLILGENGTGKELVARALHQQSLRAQQIFMAVDLGAVAENLFESELFGHKKGAFTGAHTDRIGRLVAAQGGTLFLDEIGNLPLPLQAKLLTVLEKREVTPVGGNTPIAIDVRVISATNLSHSDLANETKFRQDLFFRLNTVEITVPPLRQRADDIPLLAEHYAQLYARKYRKHNRNLSDQAKALAQRQAWPGNVRALRHAIERAVILAEGQFLEAADLQLAEASHPQANAIPDAPETMALPMDEDLDLERMEQKLVQKALSKHHYNISQAAKALGLTRAALYRRMEKYGL</sequence>
<dbReference type="PRINTS" id="PR01590">
    <property type="entry name" value="HTHFIS"/>
</dbReference>
<dbReference type="Gene3D" id="3.40.50.300">
    <property type="entry name" value="P-loop containing nucleotide triphosphate hydrolases"/>
    <property type="match status" value="1"/>
</dbReference>
<dbReference type="SUPFAM" id="SSF46689">
    <property type="entry name" value="Homeodomain-like"/>
    <property type="match status" value="1"/>
</dbReference>
<dbReference type="Proteomes" id="UP001595840">
    <property type="component" value="Unassembled WGS sequence"/>
</dbReference>
<dbReference type="SMART" id="SM00448">
    <property type="entry name" value="REC"/>
    <property type="match status" value="1"/>
</dbReference>
<dbReference type="Gene3D" id="1.10.10.60">
    <property type="entry name" value="Homeodomain-like"/>
    <property type="match status" value="1"/>
</dbReference>
<keyword evidence="4" id="KW-0804">Transcription</keyword>
<dbReference type="CDD" id="cd00009">
    <property type="entry name" value="AAA"/>
    <property type="match status" value="1"/>
</dbReference>
<evidence type="ECO:0000256" key="2">
    <source>
        <dbReference type="ARBA" id="ARBA00022840"/>
    </source>
</evidence>
<dbReference type="InterPro" id="IPR001789">
    <property type="entry name" value="Sig_transdc_resp-reg_receiver"/>
</dbReference>
<dbReference type="Gene3D" id="3.40.50.2300">
    <property type="match status" value="1"/>
</dbReference>
<name>A0ABV8V3Y6_9GAMM</name>
<comment type="caution">
    <text evidence="8">The sequence shown here is derived from an EMBL/GenBank/DDBJ whole genome shotgun (WGS) entry which is preliminary data.</text>
</comment>
<keyword evidence="9" id="KW-1185">Reference proteome</keyword>
<evidence type="ECO:0000256" key="4">
    <source>
        <dbReference type="ARBA" id="ARBA00023163"/>
    </source>
</evidence>
<proteinExistence type="predicted"/>
<keyword evidence="3" id="KW-0805">Transcription regulation</keyword>
<dbReference type="PROSITE" id="PS50045">
    <property type="entry name" value="SIGMA54_INTERACT_4"/>
    <property type="match status" value="1"/>
</dbReference>
<reference evidence="9" key="1">
    <citation type="journal article" date="2019" name="Int. J. Syst. Evol. Microbiol.">
        <title>The Global Catalogue of Microorganisms (GCM) 10K type strain sequencing project: providing services to taxonomists for standard genome sequencing and annotation.</title>
        <authorList>
            <consortium name="The Broad Institute Genomics Platform"/>
            <consortium name="The Broad Institute Genome Sequencing Center for Infectious Disease"/>
            <person name="Wu L."/>
            <person name="Ma J."/>
        </authorList>
    </citation>
    <scope>NUCLEOTIDE SEQUENCE [LARGE SCALE GENOMIC DNA]</scope>
    <source>
        <strain evidence="9">CECT 8570</strain>
    </source>
</reference>
<feature type="domain" description="Response regulatory" evidence="7">
    <location>
        <begin position="5"/>
        <end position="124"/>
    </location>
</feature>
<accession>A0ABV8V3Y6</accession>
<dbReference type="InterPro" id="IPR002078">
    <property type="entry name" value="Sigma_54_int"/>
</dbReference>
<evidence type="ECO:0000259" key="6">
    <source>
        <dbReference type="PROSITE" id="PS50045"/>
    </source>
</evidence>
<dbReference type="Pfam" id="PF02954">
    <property type="entry name" value="HTH_8"/>
    <property type="match status" value="1"/>
</dbReference>
<dbReference type="Pfam" id="PF00158">
    <property type="entry name" value="Sigma54_activat"/>
    <property type="match status" value="1"/>
</dbReference>
<evidence type="ECO:0000256" key="3">
    <source>
        <dbReference type="ARBA" id="ARBA00023015"/>
    </source>
</evidence>
<gene>
    <name evidence="8" type="ORF">ACFOX3_04915</name>
</gene>
<feature type="domain" description="Sigma-54 factor interaction" evidence="6">
    <location>
        <begin position="153"/>
        <end position="382"/>
    </location>
</feature>
<dbReference type="SMART" id="SM00382">
    <property type="entry name" value="AAA"/>
    <property type="match status" value="1"/>
</dbReference>
<feature type="modified residue" description="4-aspartylphosphate" evidence="5">
    <location>
        <position position="54"/>
    </location>
</feature>
<dbReference type="InterPro" id="IPR002197">
    <property type="entry name" value="HTH_Fis"/>
</dbReference>
<dbReference type="EMBL" id="JBHSCX010000003">
    <property type="protein sequence ID" value="MFC4361632.1"/>
    <property type="molecule type" value="Genomic_DNA"/>
</dbReference>
<dbReference type="RefSeq" id="WP_290259430.1">
    <property type="nucleotide sequence ID" value="NZ_JAUFQG010000004.1"/>
</dbReference>
<keyword evidence="1" id="KW-0547">Nucleotide-binding</keyword>
<dbReference type="InterPro" id="IPR027417">
    <property type="entry name" value="P-loop_NTPase"/>
</dbReference>
<protein>
    <submittedName>
        <fullName evidence="8">Sigma-54-dependent transcriptional regulator</fullName>
    </submittedName>
</protein>
<dbReference type="PANTHER" id="PTHR32071">
    <property type="entry name" value="TRANSCRIPTIONAL REGULATORY PROTEIN"/>
    <property type="match status" value="1"/>
</dbReference>
<dbReference type="InterPro" id="IPR003593">
    <property type="entry name" value="AAA+_ATPase"/>
</dbReference>
<keyword evidence="2" id="KW-0067">ATP-binding</keyword>
<keyword evidence="5" id="KW-0597">Phosphoprotein</keyword>
<evidence type="ECO:0000259" key="7">
    <source>
        <dbReference type="PROSITE" id="PS50110"/>
    </source>
</evidence>
<dbReference type="InterPro" id="IPR009057">
    <property type="entry name" value="Homeodomain-like_sf"/>
</dbReference>
<dbReference type="PROSITE" id="PS50110">
    <property type="entry name" value="RESPONSE_REGULATORY"/>
    <property type="match status" value="1"/>
</dbReference>
<dbReference type="PROSITE" id="PS00676">
    <property type="entry name" value="SIGMA54_INTERACT_2"/>
    <property type="match status" value="1"/>
</dbReference>
<organism evidence="8 9">
    <name type="scientific">Simiduia curdlanivorans</name>
    <dbReference type="NCBI Taxonomy" id="1492769"/>
    <lineage>
        <taxon>Bacteria</taxon>
        <taxon>Pseudomonadati</taxon>
        <taxon>Pseudomonadota</taxon>
        <taxon>Gammaproteobacteria</taxon>
        <taxon>Cellvibrionales</taxon>
        <taxon>Cellvibrionaceae</taxon>
        <taxon>Simiduia</taxon>
    </lineage>
</organism>
<evidence type="ECO:0000256" key="1">
    <source>
        <dbReference type="ARBA" id="ARBA00022741"/>
    </source>
</evidence>
<evidence type="ECO:0000313" key="8">
    <source>
        <dbReference type="EMBL" id="MFC4361632.1"/>
    </source>
</evidence>
<dbReference type="SUPFAM" id="SSF52172">
    <property type="entry name" value="CheY-like"/>
    <property type="match status" value="1"/>
</dbReference>
<evidence type="ECO:0000256" key="5">
    <source>
        <dbReference type="PROSITE-ProRule" id="PRU00169"/>
    </source>
</evidence>
<dbReference type="InterPro" id="IPR011006">
    <property type="entry name" value="CheY-like_superfamily"/>
</dbReference>
<dbReference type="SUPFAM" id="SSF52540">
    <property type="entry name" value="P-loop containing nucleoside triphosphate hydrolases"/>
    <property type="match status" value="1"/>
</dbReference>
<dbReference type="PANTHER" id="PTHR32071:SF113">
    <property type="entry name" value="ALGINATE BIOSYNTHESIS TRANSCRIPTIONAL REGULATORY PROTEIN ALGB"/>
    <property type="match status" value="1"/>
</dbReference>
<dbReference type="Pfam" id="PF00072">
    <property type="entry name" value="Response_reg"/>
    <property type="match status" value="1"/>
</dbReference>